<dbReference type="InterPro" id="IPR036097">
    <property type="entry name" value="HisK_dim/P_sf"/>
</dbReference>
<evidence type="ECO:0000313" key="8">
    <source>
        <dbReference type="Proteomes" id="UP000666369"/>
    </source>
</evidence>
<dbReference type="SUPFAM" id="SSF52172">
    <property type="entry name" value="CheY-like"/>
    <property type="match status" value="2"/>
</dbReference>
<evidence type="ECO:0000259" key="5">
    <source>
        <dbReference type="PROSITE" id="PS50109"/>
    </source>
</evidence>
<dbReference type="Gene3D" id="3.40.50.2300">
    <property type="match status" value="1"/>
</dbReference>
<keyword evidence="7" id="KW-0418">Kinase</keyword>
<comment type="caution">
    <text evidence="7">The sequence shown here is derived from an EMBL/GenBank/DDBJ whole genome shotgun (WGS) entry which is preliminary data.</text>
</comment>
<dbReference type="Proteomes" id="UP000666369">
    <property type="component" value="Unassembled WGS sequence"/>
</dbReference>
<dbReference type="InterPro" id="IPR003594">
    <property type="entry name" value="HATPase_dom"/>
</dbReference>
<reference evidence="7 8" key="1">
    <citation type="submission" date="2020-01" db="EMBL/GenBank/DDBJ databases">
        <authorList>
            <person name="Lee S.D."/>
        </authorList>
    </citation>
    <scope>NUCLEOTIDE SEQUENCE [LARGE SCALE GENOMIC DNA]</scope>
    <source>
        <strain evidence="7 8">SAP-35</strain>
    </source>
</reference>
<dbReference type="SMART" id="SM00387">
    <property type="entry name" value="HATPase_c"/>
    <property type="match status" value="1"/>
</dbReference>
<dbReference type="SUPFAM" id="SSF55874">
    <property type="entry name" value="ATPase domain of HSP90 chaperone/DNA topoisomerase II/histidine kinase"/>
    <property type="match status" value="1"/>
</dbReference>
<protein>
    <recommendedName>
        <fullName evidence="2">histidine kinase</fullName>
        <ecNumber evidence="2">2.7.13.3</ecNumber>
    </recommendedName>
</protein>
<feature type="domain" description="Histidine kinase" evidence="5">
    <location>
        <begin position="144"/>
        <end position="370"/>
    </location>
</feature>
<dbReference type="PANTHER" id="PTHR43547:SF2">
    <property type="entry name" value="HYBRID SIGNAL TRANSDUCTION HISTIDINE KINASE C"/>
    <property type="match status" value="1"/>
</dbReference>
<dbReference type="RefSeq" id="WP_166100544.1">
    <property type="nucleotide sequence ID" value="NZ_JAADJT010000003.1"/>
</dbReference>
<comment type="catalytic activity">
    <reaction evidence="1">
        <text>ATP + protein L-histidine = ADP + protein N-phospho-L-histidine.</text>
        <dbReference type="EC" id="2.7.13.3"/>
    </reaction>
</comment>
<dbReference type="InterPro" id="IPR001789">
    <property type="entry name" value="Sig_transdc_resp-reg_receiver"/>
</dbReference>
<keyword evidence="8" id="KW-1185">Reference proteome</keyword>
<evidence type="ECO:0000313" key="7">
    <source>
        <dbReference type="EMBL" id="NGZ84046.1"/>
    </source>
</evidence>
<dbReference type="InterPro" id="IPR036890">
    <property type="entry name" value="HATPase_C_sf"/>
</dbReference>
<evidence type="ECO:0000256" key="4">
    <source>
        <dbReference type="PROSITE-ProRule" id="PRU00169"/>
    </source>
</evidence>
<dbReference type="InterPro" id="IPR003661">
    <property type="entry name" value="HisK_dim/P_dom"/>
</dbReference>
<gene>
    <name evidence="7" type="ORF">GW587_07235</name>
</gene>
<reference evidence="8" key="2">
    <citation type="submission" date="2023-07" db="EMBL/GenBank/DDBJ databases">
        <title>Duganella aceri sp. nov., isolated from tree sap.</title>
        <authorList>
            <person name="Kim I.S."/>
        </authorList>
    </citation>
    <scope>NUCLEOTIDE SEQUENCE [LARGE SCALE GENOMIC DNA]</scope>
    <source>
        <strain evidence="8">SAP-35</strain>
    </source>
</reference>
<keyword evidence="3 4" id="KW-0597">Phosphoprotein</keyword>
<feature type="modified residue" description="4-aspartylphosphate" evidence="4">
    <location>
        <position position="443"/>
    </location>
</feature>
<feature type="domain" description="Response regulatory" evidence="6">
    <location>
        <begin position="394"/>
        <end position="510"/>
    </location>
</feature>
<dbReference type="Pfam" id="PF00512">
    <property type="entry name" value="HisKA"/>
    <property type="match status" value="1"/>
</dbReference>
<proteinExistence type="predicted"/>
<dbReference type="SMART" id="SM00388">
    <property type="entry name" value="HisKA"/>
    <property type="match status" value="1"/>
</dbReference>
<evidence type="ECO:0000259" key="6">
    <source>
        <dbReference type="PROSITE" id="PS50110"/>
    </source>
</evidence>
<dbReference type="EC" id="2.7.13.3" evidence="2"/>
<keyword evidence="7" id="KW-0808">Transferase</keyword>
<dbReference type="Gene3D" id="3.30.565.10">
    <property type="entry name" value="Histidine kinase-like ATPase, C-terminal domain"/>
    <property type="match status" value="1"/>
</dbReference>
<name>A0ABX0FHM2_9BURK</name>
<dbReference type="PRINTS" id="PR00344">
    <property type="entry name" value="BCTRLSENSOR"/>
</dbReference>
<dbReference type="EMBL" id="JAADJT010000003">
    <property type="protein sequence ID" value="NGZ84046.1"/>
    <property type="molecule type" value="Genomic_DNA"/>
</dbReference>
<dbReference type="InterPro" id="IPR004358">
    <property type="entry name" value="Sig_transdc_His_kin-like_C"/>
</dbReference>
<organism evidence="7 8">
    <name type="scientific">Duganella aceris</name>
    <dbReference type="NCBI Taxonomy" id="2703883"/>
    <lineage>
        <taxon>Bacteria</taxon>
        <taxon>Pseudomonadati</taxon>
        <taxon>Pseudomonadota</taxon>
        <taxon>Betaproteobacteria</taxon>
        <taxon>Burkholderiales</taxon>
        <taxon>Oxalobacteraceae</taxon>
        <taxon>Telluria group</taxon>
        <taxon>Duganella</taxon>
    </lineage>
</organism>
<dbReference type="PROSITE" id="PS50109">
    <property type="entry name" value="HIS_KIN"/>
    <property type="match status" value="1"/>
</dbReference>
<dbReference type="SMART" id="SM00448">
    <property type="entry name" value="REC"/>
    <property type="match status" value="1"/>
</dbReference>
<dbReference type="CDD" id="cd00082">
    <property type="entry name" value="HisKA"/>
    <property type="match status" value="1"/>
</dbReference>
<dbReference type="GO" id="GO:0016301">
    <property type="term" value="F:kinase activity"/>
    <property type="evidence" value="ECO:0007669"/>
    <property type="project" value="UniProtKB-KW"/>
</dbReference>
<dbReference type="CDD" id="cd17580">
    <property type="entry name" value="REC_2_DhkD-like"/>
    <property type="match status" value="1"/>
</dbReference>
<evidence type="ECO:0000256" key="2">
    <source>
        <dbReference type="ARBA" id="ARBA00012438"/>
    </source>
</evidence>
<dbReference type="PROSITE" id="PS50110">
    <property type="entry name" value="RESPONSE_REGULATORY"/>
    <property type="match status" value="1"/>
</dbReference>
<dbReference type="Gene3D" id="1.10.287.130">
    <property type="match status" value="1"/>
</dbReference>
<dbReference type="InterPro" id="IPR005467">
    <property type="entry name" value="His_kinase_dom"/>
</dbReference>
<dbReference type="Pfam" id="PF02518">
    <property type="entry name" value="HATPase_c"/>
    <property type="match status" value="1"/>
</dbReference>
<evidence type="ECO:0000256" key="1">
    <source>
        <dbReference type="ARBA" id="ARBA00000085"/>
    </source>
</evidence>
<accession>A0ABX0FHM2</accession>
<dbReference type="SUPFAM" id="SSF47384">
    <property type="entry name" value="Homodimeric domain of signal transducing histidine kinase"/>
    <property type="match status" value="1"/>
</dbReference>
<dbReference type="Pfam" id="PF00072">
    <property type="entry name" value="Response_reg"/>
    <property type="match status" value="1"/>
</dbReference>
<evidence type="ECO:0000256" key="3">
    <source>
        <dbReference type="ARBA" id="ARBA00022553"/>
    </source>
</evidence>
<sequence length="519" mass="55702">METRILIYAPTGQDAPLAAKVLHMAQIDSHVCATLAELARQLEQGAGAVLTVEEALAPGGYQLLQDCVANQPEWSDLPIILLTHHGADSPTVRQAVAGLGNLSLMERPVRTLTLITALHSTLRARNKQYQVREAARRKDEFLASLGHELRNPLAPIRTSVSLLTHLYPDAAPVARIREVVERQVRLLTRLVDDLLDVARITSGKITLQRQQVTLAAVMRHVGELCQYAADAKRIHIAWQLPPSEIMLDVDYARAVQIYANIISNAVKFTPQGGNVLVRAAIDAEGGDSGAGPALLVSVKDSGIGLDADTIPRIFRMFEQSATVSGQFSSGLGIGLSLSRQFAEMHGGTVEARSDGPGQGSEFLIRLPVLAGSGDGARGVAPLAPPAAADGRKIKVLVVDDNEDAADSLAALLEIDGFDVRAVYDGAAAVAATAQSQPDMIIMDLGMPGMDGYETARAIRQRPGAERILMLALTGWGQSDARRRTLEAGFDHHLVKPVELEQIIRLAGARHNRDQVQAAR</sequence>
<dbReference type="InterPro" id="IPR011006">
    <property type="entry name" value="CheY-like_superfamily"/>
</dbReference>
<dbReference type="PANTHER" id="PTHR43547">
    <property type="entry name" value="TWO-COMPONENT HISTIDINE KINASE"/>
    <property type="match status" value="1"/>
</dbReference>